<evidence type="ECO:0000256" key="3">
    <source>
        <dbReference type="ARBA" id="ARBA00022475"/>
    </source>
</evidence>
<keyword evidence="3" id="KW-1003">Cell membrane</keyword>
<evidence type="ECO:0000256" key="10">
    <source>
        <dbReference type="ARBA" id="ARBA00023180"/>
    </source>
</evidence>
<feature type="domain" description="Fibronectin type-III" evidence="15">
    <location>
        <begin position="634"/>
        <end position="731"/>
    </location>
</feature>
<evidence type="ECO:0000256" key="13">
    <source>
        <dbReference type="SAM" id="Phobius"/>
    </source>
</evidence>
<dbReference type="GO" id="GO:0098609">
    <property type="term" value="P:cell-cell adhesion"/>
    <property type="evidence" value="ECO:0007669"/>
    <property type="project" value="TreeGrafter"/>
</dbReference>
<feature type="transmembrane region" description="Helical" evidence="13">
    <location>
        <begin position="1152"/>
        <end position="1176"/>
    </location>
</feature>
<dbReference type="SMART" id="SM00408">
    <property type="entry name" value="IGc2"/>
    <property type="match status" value="6"/>
</dbReference>
<keyword evidence="4 13" id="KW-0812">Transmembrane</keyword>
<evidence type="ECO:0000256" key="12">
    <source>
        <dbReference type="SAM" id="MobiDB-lite"/>
    </source>
</evidence>
<evidence type="ECO:0000256" key="8">
    <source>
        <dbReference type="ARBA" id="ARBA00023136"/>
    </source>
</evidence>
<dbReference type="SMART" id="SM00060">
    <property type="entry name" value="FN3"/>
    <property type="match status" value="5"/>
</dbReference>
<feature type="region of interest" description="Disordered" evidence="12">
    <location>
        <begin position="1196"/>
        <end position="1270"/>
    </location>
</feature>
<keyword evidence="10" id="KW-0325">Glycoprotein</keyword>
<evidence type="ECO:0000256" key="11">
    <source>
        <dbReference type="ARBA" id="ARBA00023319"/>
    </source>
</evidence>
<dbReference type="FunFam" id="2.60.40.10:FF:000035">
    <property type="entry name" value="Contactin 1"/>
    <property type="match status" value="1"/>
</dbReference>
<dbReference type="PROSITE" id="PS50853">
    <property type="entry name" value="FN3"/>
    <property type="match status" value="5"/>
</dbReference>
<feature type="domain" description="Fibronectin type-III" evidence="15">
    <location>
        <begin position="736"/>
        <end position="837"/>
    </location>
</feature>
<feature type="domain" description="Fibronectin type-III" evidence="15">
    <location>
        <begin position="839"/>
        <end position="936"/>
    </location>
</feature>
<dbReference type="Pfam" id="PF00041">
    <property type="entry name" value="fn3"/>
    <property type="match status" value="3"/>
</dbReference>
<evidence type="ECO:0000256" key="9">
    <source>
        <dbReference type="ARBA" id="ARBA00023157"/>
    </source>
</evidence>
<dbReference type="Gene3D" id="2.60.40.10">
    <property type="entry name" value="Immunoglobulins"/>
    <property type="match status" value="11"/>
</dbReference>
<evidence type="ECO:0000256" key="5">
    <source>
        <dbReference type="ARBA" id="ARBA00022737"/>
    </source>
</evidence>
<dbReference type="InterPro" id="IPR003598">
    <property type="entry name" value="Ig_sub2"/>
</dbReference>
<dbReference type="InterPro" id="IPR026966">
    <property type="entry name" value="Neurofascin/L1/NrCAM_C"/>
</dbReference>
<dbReference type="InterPro" id="IPR013098">
    <property type="entry name" value="Ig_I-set"/>
</dbReference>
<evidence type="ECO:0000256" key="4">
    <source>
        <dbReference type="ARBA" id="ARBA00022692"/>
    </source>
</evidence>
<dbReference type="EMBL" id="JAPWDV010000001">
    <property type="protein sequence ID" value="KAJ6222101.1"/>
    <property type="molecule type" value="Genomic_DNA"/>
</dbReference>
<dbReference type="CDD" id="cd00063">
    <property type="entry name" value="FN3"/>
    <property type="match status" value="5"/>
</dbReference>
<dbReference type="PANTHER" id="PTHR44170:SF6">
    <property type="entry name" value="CONTACTIN"/>
    <property type="match status" value="1"/>
</dbReference>
<evidence type="ECO:0000259" key="14">
    <source>
        <dbReference type="PROSITE" id="PS50835"/>
    </source>
</evidence>
<evidence type="ECO:0000256" key="6">
    <source>
        <dbReference type="ARBA" id="ARBA00022889"/>
    </source>
</evidence>
<keyword evidence="5" id="KW-0677">Repeat</keyword>
<dbReference type="GO" id="GO:0030424">
    <property type="term" value="C:axon"/>
    <property type="evidence" value="ECO:0007669"/>
    <property type="project" value="TreeGrafter"/>
</dbReference>
<dbReference type="PROSITE" id="PS50835">
    <property type="entry name" value="IG_LIKE"/>
    <property type="match status" value="5"/>
</dbReference>
<dbReference type="FunFam" id="2.60.40.10:FF:001718">
    <property type="entry name" value="Neuroglian, isoform D"/>
    <property type="match status" value="1"/>
</dbReference>
<evidence type="ECO:0000256" key="1">
    <source>
        <dbReference type="ARBA" id="ARBA00004236"/>
    </source>
</evidence>
<evidence type="ECO:0000256" key="7">
    <source>
        <dbReference type="ARBA" id="ARBA00022989"/>
    </source>
</evidence>
<feature type="domain" description="Fibronectin type-III" evidence="15">
    <location>
        <begin position="937"/>
        <end position="1038"/>
    </location>
</feature>
<dbReference type="Proteomes" id="UP001142055">
    <property type="component" value="Chromosome 1"/>
</dbReference>
<dbReference type="GO" id="GO:0007411">
    <property type="term" value="P:axon guidance"/>
    <property type="evidence" value="ECO:0007669"/>
    <property type="project" value="TreeGrafter"/>
</dbReference>
<dbReference type="InterPro" id="IPR013783">
    <property type="entry name" value="Ig-like_fold"/>
</dbReference>
<dbReference type="InterPro" id="IPR003599">
    <property type="entry name" value="Ig_sub"/>
</dbReference>
<feature type="domain" description="Fibronectin type-III" evidence="15">
    <location>
        <begin position="1046"/>
        <end position="1141"/>
    </location>
</feature>
<dbReference type="Pfam" id="PF13927">
    <property type="entry name" value="Ig_3"/>
    <property type="match status" value="1"/>
</dbReference>
<feature type="domain" description="Ig-like" evidence="14">
    <location>
        <begin position="541"/>
        <end position="630"/>
    </location>
</feature>
<dbReference type="OrthoDB" id="6244967at2759"/>
<keyword evidence="11" id="KW-0393">Immunoglobulin domain</keyword>
<keyword evidence="7 13" id="KW-1133">Transmembrane helix</keyword>
<feature type="compositionally biased region" description="Polar residues" evidence="12">
    <location>
        <begin position="1261"/>
        <end position="1270"/>
    </location>
</feature>
<keyword evidence="6" id="KW-0130">Cell adhesion</keyword>
<keyword evidence="17" id="KW-1185">Reference proteome</keyword>
<dbReference type="InterPro" id="IPR036116">
    <property type="entry name" value="FN3_sf"/>
</dbReference>
<evidence type="ECO:0000256" key="2">
    <source>
        <dbReference type="ARBA" id="ARBA00004479"/>
    </source>
</evidence>
<dbReference type="SUPFAM" id="SSF48726">
    <property type="entry name" value="Immunoglobulin"/>
    <property type="match status" value="6"/>
</dbReference>
<feature type="compositionally biased region" description="Acidic residues" evidence="12">
    <location>
        <begin position="1226"/>
        <end position="1236"/>
    </location>
</feature>
<organism evidence="16 17">
    <name type="scientific">Blomia tropicalis</name>
    <name type="common">Mite</name>
    <dbReference type="NCBI Taxonomy" id="40697"/>
    <lineage>
        <taxon>Eukaryota</taxon>
        <taxon>Metazoa</taxon>
        <taxon>Ecdysozoa</taxon>
        <taxon>Arthropoda</taxon>
        <taxon>Chelicerata</taxon>
        <taxon>Arachnida</taxon>
        <taxon>Acari</taxon>
        <taxon>Acariformes</taxon>
        <taxon>Sarcoptiformes</taxon>
        <taxon>Astigmata</taxon>
        <taxon>Glycyphagoidea</taxon>
        <taxon>Echimyopodidae</taxon>
        <taxon>Blomia</taxon>
    </lineage>
</organism>
<keyword evidence="9" id="KW-1015">Disulfide bond</keyword>
<dbReference type="OMA" id="QTHAMEV"/>
<dbReference type="Pfam" id="PF13882">
    <property type="entry name" value="Bravo_FIGEY"/>
    <property type="match status" value="1"/>
</dbReference>
<name>A0A9Q0RQN3_BLOTA</name>
<evidence type="ECO:0008006" key="18">
    <source>
        <dbReference type="Google" id="ProtNLM"/>
    </source>
</evidence>
<dbReference type="GO" id="GO:0005886">
    <property type="term" value="C:plasma membrane"/>
    <property type="evidence" value="ECO:0007669"/>
    <property type="project" value="UniProtKB-SubCell"/>
</dbReference>
<dbReference type="InterPro" id="IPR003961">
    <property type="entry name" value="FN3_dom"/>
</dbReference>
<dbReference type="InterPro" id="IPR007110">
    <property type="entry name" value="Ig-like_dom"/>
</dbReference>
<feature type="domain" description="Ig-like" evidence="14">
    <location>
        <begin position="451"/>
        <end position="538"/>
    </location>
</feature>
<dbReference type="InterPro" id="IPR036179">
    <property type="entry name" value="Ig-like_dom_sf"/>
</dbReference>
<feature type="domain" description="Ig-like" evidence="14">
    <location>
        <begin position="360"/>
        <end position="433"/>
    </location>
</feature>
<evidence type="ECO:0000259" key="15">
    <source>
        <dbReference type="PROSITE" id="PS50853"/>
    </source>
</evidence>
<comment type="caution">
    <text evidence="16">The sequence shown here is derived from an EMBL/GenBank/DDBJ whole genome shotgun (WGS) entry which is preliminary data.</text>
</comment>
<dbReference type="SMART" id="SM00409">
    <property type="entry name" value="IG"/>
    <property type="match status" value="6"/>
</dbReference>
<dbReference type="FunFam" id="2.60.40.10:FF:000052">
    <property type="entry name" value="Contactin 1"/>
    <property type="match status" value="1"/>
</dbReference>
<dbReference type="SUPFAM" id="SSF49265">
    <property type="entry name" value="Fibronectin type III"/>
    <property type="match status" value="3"/>
</dbReference>
<comment type="subcellular location">
    <subcellularLocation>
        <location evidence="1">Cell membrane</location>
    </subcellularLocation>
    <subcellularLocation>
        <location evidence="2">Membrane</location>
        <topology evidence="2">Single-pass type I membrane protein</topology>
    </subcellularLocation>
</comment>
<evidence type="ECO:0000313" key="16">
    <source>
        <dbReference type="EMBL" id="KAJ6222101.1"/>
    </source>
</evidence>
<evidence type="ECO:0000313" key="17">
    <source>
        <dbReference type="Proteomes" id="UP001142055"/>
    </source>
</evidence>
<dbReference type="FunFam" id="2.60.40.10:FF:000004">
    <property type="entry name" value="DCC isoform 1"/>
    <property type="match status" value="1"/>
</dbReference>
<reference evidence="16" key="1">
    <citation type="submission" date="2022-12" db="EMBL/GenBank/DDBJ databases">
        <title>Genome assemblies of Blomia tropicalis.</title>
        <authorList>
            <person name="Cui Y."/>
        </authorList>
    </citation>
    <scope>NUCLEOTIDE SEQUENCE</scope>
    <source>
        <tissue evidence="16">Adult mites</tissue>
    </source>
</reference>
<dbReference type="PANTHER" id="PTHR44170">
    <property type="entry name" value="PROTEIN SIDEKICK"/>
    <property type="match status" value="1"/>
</dbReference>
<dbReference type="FunFam" id="2.60.40.10:FF:000005">
    <property type="entry name" value="Neuronal cell adhesion molecule"/>
    <property type="match status" value="1"/>
</dbReference>
<protein>
    <recommendedName>
        <fullName evidence="18">Neuroglian</fullName>
    </recommendedName>
</protein>
<gene>
    <name evidence="16" type="ORF">RDWZM_000646</name>
</gene>
<dbReference type="AlphaFoldDB" id="A0A9Q0RQN3"/>
<proteinExistence type="predicted"/>
<keyword evidence="8 13" id="KW-0472">Membrane</keyword>
<sequence length="1270" mass="141891">MQRRRMAIDNESYVVKFSIRVRINRAVIMHLLLPIALFLIGCNNVRALQSPPTMLKQPPHEQLFEVFQSSDSEQTERPFVLECEAKGNPEPTYTWKKNGVDFSYVAYDKRITQQPRRGSLVFTKPQAVDEGLYQCFASNKHGVSVSNAVFLKKAELNAFSNDEIEDIYAIEGELLTIPCNPPTGYPKPKIFWIIQSNSGALINGINSSRLSVDPEGNLHFSNVTQKDMLVDALYACSATSSFKTTYRIGRRTNLIVEPSGTSGQTALQPVKQYVSPPNIPAIKGTRLELFCIFGGTPLPEISWVKRKGAIRDGVHRTNYGKTLQFDKVEFGDEGVYECTASNGAGQIQTHAMEVVVKSVPFWIEAPNNTDAADEEQVTFRCDAAGIPEPKLQWFKNGDPLIPNERISIHGKELIIKSVQELIDTAVYQCNASNVYGYAFKDFYLNVLKLPPEIVDPPEKETRAVVTSDVILKCRVFGAPKPDVKWEKDDTPLNGANYEVLKDGDLKIRNVLVTDQGNYKCIATNKFGTKFATGELKVKGKTKIIHAPENFEVAARKTAVFRCNAEADPSLDLHIQWAFNERLIDTSHDPRIIQASDHSLSITTTKELDSGVYTCIARTELDSVNASATLTVQDVPNPPRIVDVDCNGLTAMVEWTPTGDNRAPILTYDIQYNTSFQPDNWANAFTNVPAPDTKFKVAMSPWANFTFRVVAKNKIGFSLPSSPYGFCSTKEDVPYKNPDNVSGRGESPGNLMIRWTQMTPIDHNSEGFHYKVFWKRNDISGEAWNNRVITDWRQNYFEVTNQPIFKPYRIRVEAHNRKGPAHTTASEVIGWSSEAKPEQSPTNFRMLELVDHKSALLTWDPVTPESVRGHFEGYKIFTNAVGDNEKLIREVKIPPNVSKALVQIFKPNARNIARIVVFNSMYMSDPSNEIVVNTPEGVPGPVSSFEGIAMGASAIYLYWAPPDEPNGKITGYRIFYETVEGTELGTKQERFPLIEDPKINGVKLGNLKSGTKYRITIHAVTKVGRGEPFFIELETKGDDAAGQPDKPVFDANHVRANDGSDLVKITWYPNSSKVPGSNFYVQYRLKGTNTFLSTPRDQNQDSTVVYISGLDSDKTYEFRIVAVDGKYETPSELKEITPSGISGMDPVGHLANFAPWFIGMMCAIALIIVVVVLVCIVKRNRGGKYSVHEKEIAHGKDDYEEPGFNEYNKPYRGSRQSLNSSLHHPESDEDSMADYEGDSSKFGEDGSFIGEYVPKKKREDPQSPTGIATFV</sequence>
<dbReference type="Pfam" id="PF07679">
    <property type="entry name" value="I-set"/>
    <property type="match status" value="4"/>
</dbReference>
<feature type="domain" description="Ig-like" evidence="14">
    <location>
        <begin position="52"/>
        <end position="146"/>
    </location>
</feature>
<feature type="domain" description="Ig-like" evidence="14">
    <location>
        <begin position="269"/>
        <end position="355"/>
    </location>
</feature>
<accession>A0A9Q0RQN3</accession>